<dbReference type="Proteomes" id="UP000424527">
    <property type="component" value="Unassembled WGS sequence"/>
</dbReference>
<sequence length="189" mass="20968">MRSAEDFLKGLSSRLTPDWKEAFQVAVRWARRNLSWSTQDVINHAEALITARVDGGGPVAAPIPPRMTTVQIQDGAQGPRESARKRTVATMTGEAEDQPLQPTDWHHPPPATSPPWVQRDGRRTRGTVVTEDSFLQDEPEQQDEVRVMEEPTHTPTHSELEALFDEVQAEEEAEAAISSTPQSLVEVTA</sequence>
<comment type="caution">
    <text evidence="2">The sequence shown here is derived from an EMBL/GenBank/DDBJ whole genome shotgun (WGS) entry which is preliminary data.</text>
</comment>
<gene>
    <name evidence="2" type="ORF">D5F01_LYC00695</name>
</gene>
<dbReference type="AlphaFoldDB" id="A0A6G0JA01"/>
<feature type="compositionally biased region" description="Polar residues" evidence="1">
    <location>
        <begin position="177"/>
        <end position="189"/>
    </location>
</feature>
<organism evidence="2 3">
    <name type="scientific">Larimichthys crocea</name>
    <name type="common">Large yellow croaker</name>
    <name type="synonym">Pseudosciaena crocea</name>
    <dbReference type="NCBI Taxonomy" id="215358"/>
    <lineage>
        <taxon>Eukaryota</taxon>
        <taxon>Metazoa</taxon>
        <taxon>Chordata</taxon>
        <taxon>Craniata</taxon>
        <taxon>Vertebrata</taxon>
        <taxon>Euteleostomi</taxon>
        <taxon>Actinopterygii</taxon>
        <taxon>Neopterygii</taxon>
        <taxon>Teleostei</taxon>
        <taxon>Neoteleostei</taxon>
        <taxon>Acanthomorphata</taxon>
        <taxon>Eupercaria</taxon>
        <taxon>Sciaenidae</taxon>
        <taxon>Larimichthys</taxon>
    </lineage>
</organism>
<evidence type="ECO:0000313" key="3">
    <source>
        <dbReference type="Proteomes" id="UP000424527"/>
    </source>
</evidence>
<proteinExistence type="predicted"/>
<dbReference type="EMBL" id="REGW02000001">
    <property type="protein sequence ID" value="KAE8300550.1"/>
    <property type="molecule type" value="Genomic_DNA"/>
</dbReference>
<feature type="compositionally biased region" description="Basic and acidic residues" evidence="1">
    <location>
        <begin position="143"/>
        <end position="160"/>
    </location>
</feature>
<evidence type="ECO:0000313" key="2">
    <source>
        <dbReference type="EMBL" id="KAE8300550.1"/>
    </source>
</evidence>
<accession>A0A6G0JA01</accession>
<feature type="compositionally biased region" description="Acidic residues" evidence="1">
    <location>
        <begin position="162"/>
        <end position="174"/>
    </location>
</feature>
<protein>
    <submittedName>
        <fullName evidence="2">Uncharacterized protein</fullName>
    </submittedName>
</protein>
<keyword evidence="3" id="KW-1185">Reference proteome</keyword>
<reference evidence="2 3" key="1">
    <citation type="submission" date="2019-07" db="EMBL/GenBank/DDBJ databases">
        <title>Chromosome genome assembly for large yellow croaker.</title>
        <authorList>
            <person name="Xiao S."/>
        </authorList>
    </citation>
    <scope>NUCLEOTIDE SEQUENCE [LARGE SCALE GENOMIC DNA]</scope>
    <source>
        <strain evidence="2">JMULYC20181020</strain>
        <tissue evidence="2">Muscle</tissue>
    </source>
</reference>
<feature type="region of interest" description="Disordered" evidence="1">
    <location>
        <begin position="71"/>
        <end position="189"/>
    </location>
</feature>
<evidence type="ECO:0000256" key="1">
    <source>
        <dbReference type="SAM" id="MobiDB-lite"/>
    </source>
</evidence>
<name>A0A6G0JA01_LARCR</name>